<evidence type="ECO:0000313" key="2">
    <source>
        <dbReference type="EMBL" id="SHL66231.1"/>
    </source>
</evidence>
<dbReference type="STRING" id="1121959.SAMN02746009_03153"/>
<gene>
    <name evidence="2" type="ORF">SAMN02746009_03153</name>
</gene>
<evidence type="ECO:0000256" key="1">
    <source>
        <dbReference type="SAM" id="Phobius"/>
    </source>
</evidence>
<keyword evidence="1" id="KW-0812">Transmembrane</keyword>
<reference evidence="3" key="1">
    <citation type="submission" date="2016-11" db="EMBL/GenBank/DDBJ databases">
        <authorList>
            <person name="Varghese N."/>
            <person name="Submissions S."/>
        </authorList>
    </citation>
    <scope>NUCLEOTIDE SEQUENCE [LARGE SCALE GENOMIC DNA]</scope>
    <source>
        <strain evidence="3">DSM 18569</strain>
    </source>
</reference>
<dbReference type="Proteomes" id="UP000183947">
    <property type="component" value="Unassembled WGS sequence"/>
</dbReference>
<proteinExistence type="predicted"/>
<feature type="transmembrane region" description="Helical" evidence="1">
    <location>
        <begin position="94"/>
        <end position="116"/>
    </location>
</feature>
<sequence>MIKWLYHWLSQKLRWVNIGLAVVAYLANLLLLQVFCQPVTWATAVLVGFLGAFLGWPWLRKPVPLLRYPALFLQGVGLLVCAYCSWFLGLSSYILSLVTGFLLVPLLAWVPVFFAAQIVHRARRSPLPGARAVVAAGMLTALPVVAWGEWQYQQVVQAVRQVPPNQHDRFLALANVLPRSYMTERLVGIGFRYHLLAEYIYDGWRPPLHDPLVNVLVRWHGHHPIPFHSLNEQVAMYQQLFPGWPVKADCVCAFTYDGRSYYRWRPGIDSWGPPDAALNPRQ</sequence>
<protein>
    <submittedName>
        <fullName evidence="2">Uncharacterized protein</fullName>
    </submittedName>
</protein>
<organism evidence="2 3">
    <name type="scientific">Hymenobacter psychrotolerans DSM 18569</name>
    <dbReference type="NCBI Taxonomy" id="1121959"/>
    <lineage>
        <taxon>Bacteria</taxon>
        <taxon>Pseudomonadati</taxon>
        <taxon>Bacteroidota</taxon>
        <taxon>Cytophagia</taxon>
        <taxon>Cytophagales</taxon>
        <taxon>Hymenobacteraceae</taxon>
        <taxon>Hymenobacter</taxon>
    </lineage>
</organism>
<dbReference type="AlphaFoldDB" id="A0A1M7CG25"/>
<evidence type="ECO:0000313" key="3">
    <source>
        <dbReference type="Proteomes" id="UP000183947"/>
    </source>
</evidence>
<feature type="transmembrane region" description="Helical" evidence="1">
    <location>
        <begin position="15"/>
        <end position="35"/>
    </location>
</feature>
<feature type="transmembrane region" description="Helical" evidence="1">
    <location>
        <begin position="41"/>
        <end position="59"/>
    </location>
</feature>
<accession>A0A1M7CG25</accession>
<keyword evidence="3" id="KW-1185">Reference proteome</keyword>
<name>A0A1M7CG25_9BACT</name>
<feature type="transmembrane region" description="Helical" evidence="1">
    <location>
        <begin position="71"/>
        <end position="88"/>
    </location>
</feature>
<keyword evidence="1" id="KW-0472">Membrane</keyword>
<dbReference type="EMBL" id="FRAS01000018">
    <property type="protein sequence ID" value="SHL66231.1"/>
    <property type="molecule type" value="Genomic_DNA"/>
</dbReference>
<keyword evidence="1" id="KW-1133">Transmembrane helix</keyword>